<keyword evidence="3" id="KW-1003">Cell membrane</keyword>
<feature type="transmembrane region" description="Helical" evidence="9">
    <location>
        <begin position="134"/>
        <end position="160"/>
    </location>
</feature>
<dbReference type="Pfam" id="PF02653">
    <property type="entry name" value="BPD_transp_2"/>
    <property type="match status" value="1"/>
</dbReference>
<keyword evidence="6 9" id="KW-1133">Transmembrane helix</keyword>
<keyword evidence="4 9" id="KW-0812">Transmembrane</keyword>
<dbReference type="InterPro" id="IPR052157">
    <property type="entry name" value="BCAA_transport_permease"/>
</dbReference>
<dbReference type="EMBL" id="JACICC010000003">
    <property type="protein sequence ID" value="MBB3809638.1"/>
    <property type="molecule type" value="Genomic_DNA"/>
</dbReference>
<evidence type="ECO:0000256" key="3">
    <source>
        <dbReference type="ARBA" id="ARBA00022475"/>
    </source>
</evidence>
<evidence type="ECO:0000256" key="5">
    <source>
        <dbReference type="ARBA" id="ARBA00022970"/>
    </source>
</evidence>
<keyword evidence="5" id="KW-0029">Amino-acid transport</keyword>
<keyword evidence="2" id="KW-0813">Transport</keyword>
<dbReference type="Proteomes" id="UP000537592">
    <property type="component" value="Unassembled WGS sequence"/>
</dbReference>
<comment type="subcellular location">
    <subcellularLocation>
        <location evidence="1">Cell membrane</location>
        <topology evidence="1">Multi-pass membrane protein</topology>
    </subcellularLocation>
</comment>
<evidence type="ECO:0000256" key="4">
    <source>
        <dbReference type="ARBA" id="ARBA00022692"/>
    </source>
</evidence>
<keyword evidence="11" id="KW-1185">Reference proteome</keyword>
<organism evidence="10 11">
    <name type="scientific">Pseudochelatococcus contaminans</name>
    <dbReference type="NCBI Taxonomy" id="1538103"/>
    <lineage>
        <taxon>Bacteria</taxon>
        <taxon>Pseudomonadati</taxon>
        <taxon>Pseudomonadota</taxon>
        <taxon>Alphaproteobacteria</taxon>
        <taxon>Hyphomicrobiales</taxon>
        <taxon>Chelatococcaceae</taxon>
        <taxon>Pseudochelatococcus</taxon>
    </lineage>
</organism>
<feature type="transmembrane region" description="Helical" evidence="9">
    <location>
        <begin position="93"/>
        <end position="114"/>
    </location>
</feature>
<sequence>MFAQQLINALSLGSVYALFALGFTLIFGVLGVINLAHGAVFMVGAYAALQAVVLAELPIWAALVIAFIISGLVGLAIDILVLSPLRKRDAPHLIPMIATIGVAIMLNSAAQGLFGADTLRFPPGVVPDGSIEAGGLHITAVEIGIIALTIVIMVVLLLGLRRTSIGKALRAVAESPRAAALLGIDVEGLFRKTSFVAAALGGVAGVLISLYANAVYPLMGQPMLHKGIAVIILGGMGDIRGALIGGLFLGFAEVFAVAYIGSTMRDAVAFGLLFLILLVRPTGLFGKANERKA</sequence>
<dbReference type="AlphaFoldDB" id="A0A7W5Z402"/>
<comment type="similarity">
    <text evidence="8">Belongs to the binding-protein-dependent transport system permease family. LivHM subfamily.</text>
</comment>
<dbReference type="RefSeq" id="WP_183751875.1">
    <property type="nucleotide sequence ID" value="NZ_JACICC010000003.1"/>
</dbReference>
<comment type="caution">
    <text evidence="10">The sequence shown here is derived from an EMBL/GenBank/DDBJ whole genome shotgun (WGS) entry which is preliminary data.</text>
</comment>
<evidence type="ECO:0000313" key="10">
    <source>
        <dbReference type="EMBL" id="MBB3809638.1"/>
    </source>
</evidence>
<evidence type="ECO:0000256" key="7">
    <source>
        <dbReference type="ARBA" id="ARBA00023136"/>
    </source>
</evidence>
<proteinExistence type="inferred from homology"/>
<evidence type="ECO:0000313" key="11">
    <source>
        <dbReference type="Proteomes" id="UP000537592"/>
    </source>
</evidence>
<keyword evidence="7 9" id="KW-0472">Membrane</keyword>
<evidence type="ECO:0000256" key="9">
    <source>
        <dbReference type="SAM" id="Phobius"/>
    </source>
</evidence>
<dbReference type="PANTHER" id="PTHR11795">
    <property type="entry name" value="BRANCHED-CHAIN AMINO ACID TRANSPORT SYSTEM PERMEASE PROTEIN LIVH"/>
    <property type="match status" value="1"/>
</dbReference>
<feature type="transmembrane region" description="Helical" evidence="9">
    <location>
        <begin position="239"/>
        <end position="260"/>
    </location>
</feature>
<evidence type="ECO:0000256" key="8">
    <source>
        <dbReference type="ARBA" id="ARBA00037998"/>
    </source>
</evidence>
<gene>
    <name evidence="10" type="ORF">FHS81_001720</name>
</gene>
<accession>A0A7W5Z402</accession>
<feature type="transmembrane region" description="Helical" evidence="9">
    <location>
        <begin position="267"/>
        <end position="286"/>
    </location>
</feature>
<dbReference type="GO" id="GO:0022857">
    <property type="term" value="F:transmembrane transporter activity"/>
    <property type="evidence" value="ECO:0007669"/>
    <property type="project" value="InterPro"/>
</dbReference>
<dbReference type="PANTHER" id="PTHR11795:SF445">
    <property type="entry name" value="AMINO ACID ABC TRANSPORTER PERMEASE PROTEIN"/>
    <property type="match status" value="1"/>
</dbReference>
<dbReference type="GO" id="GO:0005886">
    <property type="term" value="C:plasma membrane"/>
    <property type="evidence" value="ECO:0007669"/>
    <property type="project" value="UniProtKB-SubCell"/>
</dbReference>
<evidence type="ECO:0000256" key="1">
    <source>
        <dbReference type="ARBA" id="ARBA00004651"/>
    </source>
</evidence>
<evidence type="ECO:0000256" key="2">
    <source>
        <dbReference type="ARBA" id="ARBA00022448"/>
    </source>
</evidence>
<dbReference type="InterPro" id="IPR001851">
    <property type="entry name" value="ABC_transp_permease"/>
</dbReference>
<name>A0A7W5Z402_9HYPH</name>
<dbReference type="CDD" id="cd06582">
    <property type="entry name" value="TM_PBP1_LivH_like"/>
    <property type="match status" value="1"/>
</dbReference>
<protein>
    <submittedName>
        <fullName evidence="10">Branched-chain amino acid transport system permease protein</fullName>
    </submittedName>
</protein>
<feature type="transmembrane region" description="Helical" evidence="9">
    <location>
        <begin position="59"/>
        <end position="81"/>
    </location>
</feature>
<feature type="transmembrane region" description="Helical" evidence="9">
    <location>
        <begin position="195"/>
        <end position="219"/>
    </location>
</feature>
<evidence type="ECO:0000256" key="6">
    <source>
        <dbReference type="ARBA" id="ARBA00022989"/>
    </source>
</evidence>
<feature type="transmembrane region" description="Helical" evidence="9">
    <location>
        <begin position="6"/>
        <end position="28"/>
    </location>
</feature>
<reference evidence="10 11" key="1">
    <citation type="submission" date="2020-08" db="EMBL/GenBank/DDBJ databases">
        <title>Genomic Encyclopedia of Type Strains, Phase IV (KMG-IV): sequencing the most valuable type-strain genomes for metagenomic binning, comparative biology and taxonomic classification.</title>
        <authorList>
            <person name="Goeker M."/>
        </authorList>
    </citation>
    <scope>NUCLEOTIDE SEQUENCE [LARGE SCALE GENOMIC DNA]</scope>
    <source>
        <strain evidence="10 11">DSM 28760</strain>
    </source>
</reference>
<dbReference type="GO" id="GO:0006865">
    <property type="term" value="P:amino acid transport"/>
    <property type="evidence" value="ECO:0007669"/>
    <property type="project" value="UniProtKB-KW"/>
</dbReference>